<dbReference type="PANTHER" id="PTHR32063:SF19">
    <property type="entry name" value="CATION EFFLUX SYSTEM PROTEIN CUSA"/>
    <property type="match status" value="1"/>
</dbReference>
<feature type="transmembrane region" description="Helical" evidence="1">
    <location>
        <begin position="68"/>
        <end position="93"/>
    </location>
</feature>
<organism evidence="2 3">
    <name type="scientific">Methylomarinovum caldicuralii</name>
    <dbReference type="NCBI Taxonomy" id="438856"/>
    <lineage>
        <taxon>Bacteria</taxon>
        <taxon>Pseudomonadati</taxon>
        <taxon>Pseudomonadota</taxon>
        <taxon>Gammaproteobacteria</taxon>
        <taxon>Methylococcales</taxon>
        <taxon>Methylothermaceae</taxon>
        <taxon>Methylomarinovum</taxon>
    </lineage>
</organism>
<dbReference type="AlphaFoldDB" id="A0AAU9BY32"/>
<accession>A0AAU9BY32</accession>
<reference evidence="3" key="1">
    <citation type="journal article" date="2024" name="Int. J. Syst. Evol. Microbiol.">
        <title>Methylomarinovum tepidoasis sp. nov., a moderately thermophilic methanotroph of the family Methylothermaceae isolated from a deep-sea hydrothermal field.</title>
        <authorList>
            <person name="Hirayama H."/>
            <person name="Takaki Y."/>
            <person name="Abe M."/>
            <person name="Miyazaki M."/>
            <person name="Uematsu K."/>
            <person name="Matsui Y."/>
            <person name="Takai K."/>
        </authorList>
    </citation>
    <scope>NUCLEOTIDE SEQUENCE [LARGE SCALE GENOMIC DNA]</scope>
    <source>
        <strain evidence="3">IT-9</strain>
    </source>
</reference>
<dbReference type="Gene3D" id="1.20.1640.10">
    <property type="entry name" value="Multidrug efflux transporter AcrB transmembrane domain"/>
    <property type="match status" value="1"/>
</dbReference>
<dbReference type="PANTHER" id="PTHR32063">
    <property type="match status" value="1"/>
</dbReference>
<dbReference type="GO" id="GO:0005886">
    <property type="term" value="C:plasma membrane"/>
    <property type="evidence" value="ECO:0007669"/>
    <property type="project" value="TreeGrafter"/>
</dbReference>
<proteinExistence type="predicted"/>
<dbReference type="InterPro" id="IPR001036">
    <property type="entry name" value="Acrflvin-R"/>
</dbReference>
<dbReference type="GO" id="GO:0042910">
    <property type="term" value="F:xenobiotic transmembrane transporter activity"/>
    <property type="evidence" value="ECO:0007669"/>
    <property type="project" value="TreeGrafter"/>
</dbReference>
<sequence length="103" mass="11110">MIALAGLSAEMGLLMLVYLDQAWRQGQAVVVGAGCRLRPMLMTGLASFLGLVPILWSDGTGADVMRRIAAPMIGGIATALIVVLLVLPVWFGVWKRWRAGDRM</sequence>
<keyword evidence="1" id="KW-0472">Membrane</keyword>
<dbReference type="KEGG" id="mcau:MIT9_P0535"/>
<gene>
    <name evidence="2" type="ORF">MIT9_P0535</name>
</gene>
<feature type="transmembrane region" description="Helical" evidence="1">
    <location>
        <begin position="40"/>
        <end position="56"/>
    </location>
</feature>
<keyword evidence="1" id="KW-0812">Transmembrane</keyword>
<name>A0AAU9BY32_9GAMM</name>
<dbReference type="SUPFAM" id="SSF82866">
    <property type="entry name" value="Multidrug efflux transporter AcrB transmembrane domain"/>
    <property type="match status" value="1"/>
</dbReference>
<protein>
    <submittedName>
        <fullName evidence="2">Uncharacterized protein</fullName>
    </submittedName>
</protein>
<evidence type="ECO:0000313" key="2">
    <source>
        <dbReference type="EMBL" id="BCX80957.1"/>
    </source>
</evidence>
<evidence type="ECO:0000313" key="3">
    <source>
        <dbReference type="Proteomes" id="UP001321825"/>
    </source>
</evidence>
<keyword evidence="3" id="KW-1185">Reference proteome</keyword>
<dbReference type="EMBL" id="AP024714">
    <property type="protein sequence ID" value="BCX80957.1"/>
    <property type="molecule type" value="Genomic_DNA"/>
</dbReference>
<evidence type="ECO:0000256" key="1">
    <source>
        <dbReference type="SAM" id="Phobius"/>
    </source>
</evidence>
<keyword evidence="1" id="KW-1133">Transmembrane helix</keyword>
<dbReference type="Proteomes" id="UP001321825">
    <property type="component" value="Chromosome"/>
</dbReference>
<dbReference type="Pfam" id="PF00873">
    <property type="entry name" value="ACR_tran"/>
    <property type="match status" value="1"/>
</dbReference>